<dbReference type="RefSeq" id="WP_188942086.1">
    <property type="nucleotide sequence ID" value="NZ_BMNA01000004.1"/>
</dbReference>
<dbReference type="PANTHER" id="PTHR43674:SF2">
    <property type="entry name" value="BETA-UREIDOPROPIONASE"/>
    <property type="match status" value="1"/>
</dbReference>
<dbReference type="GO" id="GO:0050126">
    <property type="term" value="F:N-carbamoylputrescine amidase activity"/>
    <property type="evidence" value="ECO:0007669"/>
    <property type="project" value="TreeGrafter"/>
</dbReference>
<dbReference type="Proteomes" id="UP000655208">
    <property type="component" value="Unassembled WGS sequence"/>
</dbReference>
<accession>A0A917WHQ3</accession>
<feature type="domain" description="CN hydrolase" evidence="4">
    <location>
        <begin position="2"/>
        <end position="252"/>
    </location>
</feature>
<name>A0A917WHQ3_9ACTN</name>
<evidence type="ECO:0000313" key="5">
    <source>
        <dbReference type="EMBL" id="GGM04873.1"/>
    </source>
</evidence>
<dbReference type="PANTHER" id="PTHR43674">
    <property type="entry name" value="NITRILASE C965.09-RELATED"/>
    <property type="match status" value="1"/>
</dbReference>
<reference evidence="5" key="1">
    <citation type="journal article" date="2014" name="Int. J. Syst. Evol. Microbiol.">
        <title>Complete genome sequence of Corynebacterium casei LMG S-19264T (=DSM 44701T), isolated from a smear-ripened cheese.</title>
        <authorList>
            <consortium name="US DOE Joint Genome Institute (JGI-PGF)"/>
            <person name="Walter F."/>
            <person name="Albersmeier A."/>
            <person name="Kalinowski J."/>
            <person name="Ruckert C."/>
        </authorList>
    </citation>
    <scope>NUCLEOTIDE SEQUENCE</scope>
    <source>
        <strain evidence="5">CGMCC 4.7308</strain>
    </source>
</reference>
<dbReference type="AlphaFoldDB" id="A0A917WHQ3"/>
<reference evidence="5" key="2">
    <citation type="submission" date="2020-09" db="EMBL/GenBank/DDBJ databases">
        <authorList>
            <person name="Sun Q."/>
            <person name="Zhou Y."/>
        </authorList>
    </citation>
    <scope>NUCLEOTIDE SEQUENCE</scope>
    <source>
        <strain evidence="5">CGMCC 4.7308</strain>
    </source>
</reference>
<comment type="caution">
    <text evidence="5">The sequence shown here is derived from an EMBL/GenBank/DDBJ whole genome shotgun (WGS) entry which is preliminary data.</text>
</comment>
<dbReference type="Pfam" id="PF00795">
    <property type="entry name" value="CN_hydrolase"/>
    <property type="match status" value="1"/>
</dbReference>
<gene>
    <name evidence="5" type="ORF">GCM10011594_26420</name>
</gene>
<proteinExistence type="inferred from homology"/>
<comment type="similarity">
    <text evidence="1">Belongs to the carbon-nitrogen hydrolase superfamily. NIT1/NIT2 family.</text>
</comment>
<evidence type="ECO:0000256" key="2">
    <source>
        <dbReference type="ARBA" id="ARBA00022801"/>
    </source>
</evidence>
<evidence type="ECO:0000256" key="1">
    <source>
        <dbReference type="ARBA" id="ARBA00010613"/>
    </source>
</evidence>
<evidence type="ECO:0000259" key="4">
    <source>
        <dbReference type="PROSITE" id="PS50263"/>
    </source>
</evidence>
<keyword evidence="2" id="KW-0378">Hydrolase</keyword>
<feature type="region of interest" description="Disordered" evidence="3">
    <location>
        <begin position="281"/>
        <end position="300"/>
    </location>
</feature>
<dbReference type="PROSITE" id="PS50263">
    <property type="entry name" value="CN_HYDROLASE"/>
    <property type="match status" value="1"/>
</dbReference>
<dbReference type="InterPro" id="IPR003010">
    <property type="entry name" value="C-N_Hydrolase"/>
</dbReference>
<dbReference type="GO" id="GO:0033388">
    <property type="term" value="P:putrescine biosynthetic process from arginine"/>
    <property type="evidence" value="ECO:0007669"/>
    <property type="project" value="TreeGrafter"/>
</dbReference>
<keyword evidence="6" id="KW-1185">Reference proteome</keyword>
<dbReference type="Gene3D" id="3.60.110.10">
    <property type="entry name" value="Carbon-nitrogen hydrolase"/>
    <property type="match status" value="1"/>
</dbReference>
<protein>
    <recommendedName>
        <fullName evidence="4">CN hydrolase domain-containing protein</fullName>
    </recommendedName>
</protein>
<dbReference type="SUPFAM" id="SSF56317">
    <property type="entry name" value="Carbon-nitrogen hydrolase"/>
    <property type="match status" value="1"/>
</dbReference>
<sequence length="300" mass="31243">MTRIACCQLTVQPADPAGNGARATAAASAAVAAGAQLVVLPETATSGLPFADRAEALASALRPDDPLLDRWAEVVRGRDAVLVVGFAELGGSDADPAGDRPIFNSAALFDGSGLRGIYRKTHLWDQEKLFFAPGSQPPPVFDTALGRIGVAICYDIEFPELTRSMALAGADVLAVPTAWPVVPHPADEPTPEVVIAKAAARVNRMAIATCDRTGSTRGQDWTGGTVVIGPDGWVAALPGEDDVAVAEVDLTLARDKTLTPLAHLFDDRRPELYAEVAALTRREASGPDEPAGPGVVQPSV</sequence>
<dbReference type="EMBL" id="BMNA01000004">
    <property type="protein sequence ID" value="GGM04873.1"/>
    <property type="molecule type" value="Genomic_DNA"/>
</dbReference>
<dbReference type="PROSITE" id="PS01227">
    <property type="entry name" value="UPF0012"/>
    <property type="match status" value="1"/>
</dbReference>
<dbReference type="InterPro" id="IPR001110">
    <property type="entry name" value="UPF0012_CS"/>
</dbReference>
<evidence type="ECO:0000256" key="3">
    <source>
        <dbReference type="SAM" id="MobiDB-lite"/>
    </source>
</evidence>
<dbReference type="InterPro" id="IPR036526">
    <property type="entry name" value="C-N_Hydrolase_sf"/>
</dbReference>
<evidence type="ECO:0000313" key="6">
    <source>
        <dbReference type="Proteomes" id="UP000655208"/>
    </source>
</evidence>
<organism evidence="5 6">
    <name type="scientific">Nakamurella endophytica</name>
    <dbReference type="NCBI Taxonomy" id="1748367"/>
    <lineage>
        <taxon>Bacteria</taxon>
        <taxon>Bacillati</taxon>
        <taxon>Actinomycetota</taxon>
        <taxon>Actinomycetes</taxon>
        <taxon>Nakamurellales</taxon>
        <taxon>Nakamurellaceae</taxon>
        <taxon>Nakamurella</taxon>
    </lineage>
</organism>
<dbReference type="InterPro" id="IPR050345">
    <property type="entry name" value="Aliph_Amidase/BUP"/>
</dbReference>